<dbReference type="SUPFAM" id="SSF53474">
    <property type="entry name" value="alpha/beta-Hydrolases"/>
    <property type="match status" value="1"/>
</dbReference>
<dbReference type="EMBL" id="BOMM01000012">
    <property type="protein sequence ID" value="GIE09967.1"/>
    <property type="molecule type" value="Genomic_DNA"/>
</dbReference>
<feature type="domain" description="AB hydrolase-1" evidence="1">
    <location>
        <begin position="82"/>
        <end position="337"/>
    </location>
</feature>
<gene>
    <name evidence="2" type="ORF">Afe05nite_18070</name>
</gene>
<keyword evidence="3" id="KW-1185">Reference proteome</keyword>
<dbReference type="GO" id="GO:0016020">
    <property type="term" value="C:membrane"/>
    <property type="evidence" value="ECO:0007669"/>
    <property type="project" value="TreeGrafter"/>
</dbReference>
<dbReference type="InterPro" id="IPR050266">
    <property type="entry name" value="AB_hydrolase_sf"/>
</dbReference>
<evidence type="ECO:0000313" key="3">
    <source>
        <dbReference type="Proteomes" id="UP000598174"/>
    </source>
</evidence>
<evidence type="ECO:0000259" key="1">
    <source>
        <dbReference type="Pfam" id="PF00561"/>
    </source>
</evidence>
<dbReference type="Proteomes" id="UP000598174">
    <property type="component" value="Unassembled WGS sequence"/>
</dbReference>
<comment type="caution">
    <text evidence="2">The sequence shown here is derived from an EMBL/GenBank/DDBJ whole genome shotgun (WGS) entry which is preliminary data.</text>
</comment>
<dbReference type="PANTHER" id="PTHR43798:SF33">
    <property type="entry name" value="HYDROLASE, PUTATIVE (AFU_ORTHOLOGUE AFUA_2G14860)-RELATED"/>
    <property type="match status" value="1"/>
</dbReference>
<dbReference type="GO" id="GO:0016787">
    <property type="term" value="F:hydrolase activity"/>
    <property type="evidence" value="ECO:0007669"/>
    <property type="project" value="UniProtKB-KW"/>
</dbReference>
<name>A0A919IY65_9ACTN</name>
<dbReference type="Pfam" id="PF00561">
    <property type="entry name" value="Abhydrolase_1"/>
    <property type="match status" value="1"/>
</dbReference>
<dbReference type="Gene3D" id="3.40.50.1820">
    <property type="entry name" value="alpha/beta hydrolase"/>
    <property type="match status" value="1"/>
</dbReference>
<dbReference type="InterPro" id="IPR000073">
    <property type="entry name" value="AB_hydrolase_1"/>
</dbReference>
<evidence type="ECO:0000313" key="2">
    <source>
        <dbReference type="EMBL" id="GIE09967.1"/>
    </source>
</evidence>
<dbReference type="RefSeq" id="WP_203816534.1">
    <property type="nucleotide sequence ID" value="NZ_BAAABP010000007.1"/>
</dbReference>
<dbReference type="AlphaFoldDB" id="A0A919IY65"/>
<proteinExistence type="predicted"/>
<keyword evidence="2" id="KW-0378">Hydrolase</keyword>
<protein>
    <submittedName>
        <fullName evidence="2">Alpha/beta hydrolase</fullName>
    </submittedName>
</protein>
<accession>A0A919IY65</accession>
<dbReference type="InterPro" id="IPR029058">
    <property type="entry name" value="AB_hydrolase_fold"/>
</dbReference>
<reference evidence="2" key="1">
    <citation type="submission" date="2021-01" db="EMBL/GenBank/DDBJ databases">
        <title>Whole genome shotgun sequence of Actinoplanes ferrugineus NBRC 15555.</title>
        <authorList>
            <person name="Komaki H."/>
            <person name="Tamura T."/>
        </authorList>
    </citation>
    <scope>NUCLEOTIDE SEQUENCE</scope>
    <source>
        <strain evidence="2">NBRC 15555</strain>
    </source>
</reference>
<dbReference type="PANTHER" id="PTHR43798">
    <property type="entry name" value="MONOACYLGLYCEROL LIPASE"/>
    <property type="match status" value="1"/>
</dbReference>
<sequence>MKRRARKVGLAGAALGVVAAGLATAFAIERTLVRRSVNAPGDRYVDEDFADLPFDQELTVTAADGTDLHVEVVEPRVDTGKPAIVFVHGFALDMGTFYFQRKLFTERGDHRLVFYDQPGHGRSSRLRSGRYDIAGLGQSLSAVLDATVPDGHIILVGHSMGGMAIMAFAEQYPEWFGARVTGVALISTSARVIDRAKLAVPSLVARASAPFFPLWDKAATLGGSAIERARFASSDLAWLLTRRYGFGDAKPSPSLVSFVEGMNSRTSVETLTKYLNTIYNHNRFPALAALRGVPVLVIVGDRDYLTPMVHSEEIVKYLPDARLVVVENSGHVVMLERADEVNAALGPFVEKIS</sequence>
<organism evidence="2 3">
    <name type="scientific">Paractinoplanes ferrugineus</name>
    <dbReference type="NCBI Taxonomy" id="113564"/>
    <lineage>
        <taxon>Bacteria</taxon>
        <taxon>Bacillati</taxon>
        <taxon>Actinomycetota</taxon>
        <taxon>Actinomycetes</taxon>
        <taxon>Micromonosporales</taxon>
        <taxon>Micromonosporaceae</taxon>
        <taxon>Paractinoplanes</taxon>
    </lineage>
</organism>